<reference evidence="9 10" key="1">
    <citation type="submission" date="2023-07" db="EMBL/GenBank/DDBJ databases">
        <title>The novel representative of Negativicutes class, Anaeroselena agilis gen. nov. sp. nov.</title>
        <authorList>
            <person name="Prokofeva M.I."/>
            <person name="Elcheninov A.G."/>
            <person name="Klyukina A."/>
            <person name="Kublanov I.V."/>
            <person name="Frolov E.N."/>
            <person name="Podosokorskaya O.A."/>
        </authorList>
    </citation>
    <scope>NUCLEOTIDE SEQUENCE [LARGE SCALE GENOMIC DNA]</scope>
    <source>
        <strain evidence="9 10">4137-cl</strain>
    </source>
</reference>
<dbReference type="InterPro" id="IPR017896">
    <property type="entry name" value="4Fe4S_Fe-S-bd"/>
</dbReference>
<dbReference type="SUPFAM" id="SSF54862">
    <property type="entry name" value="4Fe-4S ferredoxins"/>
    <property type="match status" value="1"/>
</dbReference>
<keyword evidence="5" id="KW-0249">Electron transport</keyword>
<protein>
    <submittedName>
        <fullName evidence="9">4Fe-4S binding protein</fullName>
    </submittedName>
</protein>
<evidence type="ECO:0000256" key="5">
    <source>
        <dbReference type="ARBA" id="ARBA00022982"/>
    </source>
</evidence>
<proteinExistence type="predicted"/>
<keyword evidence="4" id="KW-0677">Repeat</keyword>
<keyword evidence="2" id="KW-0004">4Fe-4S</keyword>
<dbReference type="PANTHER" id="PTHR43687:SF6">
    <property type="entry name" value="L-ASPARTATE SEMIALDEHYDE SULFURTRANSFERASE IRON-SULFUR SUBUNIT"/>
    <property type="match status" value="1"/>
</dbReference>
<organism evidence="9 10">
    <name type="scientific">Anaeroselena agilis</name>
    <dbReference type="NCBI Taxonomy" id="3063788"/>
    <lineage>
        <taxon>Bacteria</taxon>
        <taxon>Bacillati</taxon>
        <taxon>Bacillota</taxon>
        <taxon>Negativicutes</taxon>
        <taxon>Acetonemataceae</taxon>
        <taxon>Anaeroselena</taxon>
    </lineage>
</organism>
<comment type="caution">
    <text evidence="9">The sequence shown here is derived from an EMBL/GenBank/DDBJ whole genome shotgun (WGS) entry which is preliminary data.</text>
</comment>
<gene>
    <name evidence="9" type="ORF">Q4T40_04755</name>
</gene>
<dbReference type="Gene3D" id="3.30.70.20">
    <property type="match status" value="2"/>
</dbReference>
<evidence type="ECO:0000259" key="8">
    <source>
        <dbReference type="PROSITE" id="PS51379"/>
    </source>
</evidence>
<evidence type="ECO:0000313" key="10">
    <source>
        <dbReference type="Proteomes" id="UP001254848"/>
    </source>
</evidence>
<feature type="domain" description="4Fe-4S ferredoxin-type" evidence="8">
    <location>
        <begin position="37"/>
        <end position="66"/>
    </location>
</feature>
<dbReference type="EMBL" id="JAUOZS010000001">
    <property type="protein sequence ID" value="MDT8900548.1"/>
    <property type="molecule type" value="Genomic_DNA"/>
</dbReference>
<keyword evidence="3" id="KW-0479">Metal-binding</keyword>
<evidence type="ECO:0000256" key="7">
    <source>
        <dbReference type="ARBA" id="ARBA00023014"/>
    </source>
</evidence>
<keyword evidence="7" id="KW-0411">Iron-sulfur</keyword>
<dbReference type="Proteomes" id="UP001254848">
    <property type="component" value="Unassembled WGS sequence"/>
</dbReference>
<evidence type="ECO:0000313" key="9">
    <source>
        <dbReference type="EMBL" id="MDT8900548.1"/>
    </source>
</evidence>
<accession>A0ABU3NUR9</accession>
<evidence type="ECO:0000256" key="1">
    <source>
        <dbReference type="ARBA" id="ARBA00022448"/>
    </source>
</evidence>
<name>A0ABU3NUR9_9FIRM</name>
<keyword evidence="10" id="KW-1185">Reference proteome</keyword>
<keyword evidence="6" id="KW-0408">Iron</keyword>
<dbReference type="Pfam" id="PF14697">
    <property type="entry name" value="Fer4_21"/>
    <property type="match status" value="1"/>
</dbReference>
<evidence type="ECO:0000256" key="3">
    <source>
        <dbReference type="ARBA" id="ARBA00022723"/>
    </source>
</evidence>
<dbReference type="RefSeq" id="WP_413779086.1">
    <property type="nucleotide sequence ID" value="NZ_JAUOZS010000001.1"/>
</dbReference>
<evidence type="ECO:0000256" key="4">
    <source>
        <dbReference type="ARBA" id="ARBA00022737"/>
    </source>
</evidence>
<dbReference type="InterPro" id="IPR050572">
    <property type="entry name" value="Fe-S_Ferredoxin"/>
</dbReference>
<evidence type="ECO:0000256" key="6">
    <source>
        <dbReference type="ARBA" id="ARBA00023004"/>
    </source>
</evidence>
<dbReference type="PROSITE" id="PS51379">
    <property type="entry name" value="4FE4S_FER_2"/>
    <property type="match status" value="2"/>
</dbReference>
<feature type="domain" description="4Fe-4S ferredoxin-type" evidence="8">
    <location>
        <begin position="7"/>
        <end position="36"/>
    </location>
</feature>
<keyword evidence="1" id="KW-0813">Transport</keyword>
<dbReference type="PANTHER" id="PTHR43687">
    <property type="entry name" value="ADENYLYLSULFATE REDUCTASE, BETA SUBUNIT"/>
    <property type="match status" value="1"/>
</dbReference>
<sequence>MEKVKRKIIKIDEDLCTGCGKCVSPCAEGAIEIIDGKAKVRREQLCDGAGFCLGVCPTGALTLEERETVPFDEHAVHEHKKTLADKPEYNITMKCHLCGTTEHDRPLLPIKAKGESDWVCVKCIPRLIHG</sequence>
<evidence type="ECO:0000256" key="2">
    <source>
        <dbReference type="ARBA" id="ARBA00022485"/>
    </source>
</evidence>